<proteinExistence type="predicted"/>
<dbReference type="EMBL" id="DXGI01000181">
    <property type="protein sequence ID" value="HIW78499.1"/>
    <property type="molecule type" value="Genomic_DNA"/>
</dbReference>
<reference evidence="2" key="2">
    <citation type="submission" date="2021-04" db="EMBL/GenBank/DDBJ databases">
        <authorList>
            <person name="Gilroy R."/>
        </authorList>
    </citation>
    <scope>NUCLEOTIDE SEQUENCE</scope>
    <source>
        <strain evidence="2">ChiSxjej5B17-1746</strain>
    </source>
</reference>
<dbReference type="PANTHER" id="PTHR12526">
    <property type="entry name" value="GLYCOSYLTRANSFERASE"/>
    <property type="match status" value="1"/>
</dbReference>
<dbReference type="PANTHER" id="PTHR12526:SF638">
    <property type="entry name" value="SPORE COAT PROTEIN SA"/>
    <property type="match status" value="1"/>
</dbReference>
<feature type="domain" description="Glycosyltransferase subfamily 4-like N-terminal" evidence="1">
    <location>
        <begin position="10"/>
        <end position="153"/>
    </location>
</feature>
<name>A0A9D1QZI6_9BACT</name>
<gene>
    <name evidence="2" type="ORF">H9874_05055</name>
</gene>
<dbReference type="GO" id="GO:0016757">
    <property type="term" value="F:glycosyltransferase activity"/>
    <property type="evidence" value="ECO:0007669"/>
    <property type="project" value="TreeGrafter"/>
</dbReference>
<evidence type="ECO:0000259" key="1">
    <source>
        <dbReference type="Pfam" id="PF13477"/>
    </source>
</evidence>
<dbReference type="Proteomes" id="UP000824264">
    <property type="component" value="Unassembled WGS sequence"/>
</dbReference>
<evidence type="ECO:0000313" key="3">
    <source>
        <dbReference type="Proteomes" id="UP000824264"/>
    </source>
</evidence>
<dbReference type="SUPFAM" id="SSF53756">
    <property type="entry name" value="UDP-Glycosyltransferase/glycogen phosphorylase"/>
    <property type="match status" value="1"/>
</dbReference>
<sequence>MNVIIMNNRASFLVSFWSTLISRLLEEGHAVTCFVPAGDAEAEKSLREMGTRVRNFPLDNKGLNPLHDLKTCVALYRLFREEKADILYASTIKSVIYGIPMAALAGIKSRYAMITGLGYMFEADSLLKKGLTCLAALLYRFSLSFTDAVFFQNTDDVRTFRERHCLPGGAKVVLTKGTGVDIAKFALATPSEGAPVFLLVGRLLEAKGLYEFAEAARIVKKDFPQARFQLLGAPEPARGGVPLETVRQWEKEGLVDYLGVTRDVRPYVAQATAVVLPSWREGLPCSLMEAMSMGRAIVATDVPGCRDVVSDGRNGFLVPSRSPEALARALSALIDDPALARRMGAEGRSIAETELDARKAADLILRVMNLIA</sequence>
<dbReference type="Gene3D" id="3.40.50.2000">
    <property type="entry name" value="Glycogen Phosphorylase B"/>
    <property type="match status" value="2"/>
</dbReference>
<accession>A0A9D1QZI6</accession>
<dbReference type="InterPro" id="IPR028098">
    <property type="entry name" value="Glyco_trans_4-like_N"/>
</dbReference>
<dbReference type="AlphaFoldDB" id="A0A9D1QZI6"/>
<dbReference type="Pfam" id="PF13692">
    <property type="entry name" value="Glyco_trans_1_4"/>
    <property type="match status" value="1"/>
</dbReference>
<comment type="caution">
    <text evidence="2">The sequence shown here is derived from an EMBL/GenBank/DDBJ whole genome shotgun (WGS) entry which is preliminary data.</text>
</comment>
<organism evidence="2 3">
    <name type="scientific">Candidatus Bilophila faecipullorum</name>
    <dbReference type="NCBI Taxonomy" id="2838482"/>
    <lineage>
        <taxon>Bacteria</taxon>
        <taxon>Pseudomonadati</taxon>
        <taxon>Thermodesulfobacteriota</taxon>
        <taxon>Desulfovibrionia</taxon>
        <taxon>Desulfovibrionales</taxon>
        <taxon>Desulfovibrionaceae</taxon>
        <taxon>Bilophila</taxon>
    </lineage>
</organism>
<protein>
    <submittedName>
        <fullName evidence="2">Glycosyltransferase family 4 protein</fullName>
    </submittedName>
</protein>
<reference evidence="2" key="1">
    <citation type="journal article" date="2021" name="PeerJ">
        <title>Extensive microbial diversity within the chicken gut microbiome revealed by metagenomics and culture.</title>
        <authorList>
            <person name="Gilroy R."/>
            <person name="Ravi A."/>
            <person name="Getino M."/>
            <person name="Pursley I."/>
            <person name="Horton D.L."/>
            <person name="Alikhan N.F."/>
            <person name="Baker D."/>
            <person name="Gharbi K."/>
            <person name="Hall N."/>
            <person name="Watson M."/>
            <person name="Adriaenssens E.M."/>
            <person name="Foster-Nyarko E."/>
            <person name="Jarju S."/>
            <person name="Secka A."/>
            <person name="Antonio M."/>
            <person name="Oren A."/>
            <person name="Chaudhuri R.R."/>
            <person name="La Ragione R."/>
            <person name="Hildebrand F."/>
            <person name="Pallen M.J."/>
        </authorList>
    </citation>
    <scope>NUCLEOTIDE SEQUENCE</scope>
    <source>
        <strain evidence="2">ChiSxjej5B17-1746</strain>
    </source>
</reference>
<evidence type="ECO:0000313" key="2">
    <source>
        <dbReference type="EMBL" id="HIW78499.1"/>
    </source>
</evidence>
<dbReference type="CDD" id="cd03808">
    <property type="entry name" value="GT4_CapM-like"/>
    <property type="match status" value="1"/>
</dbReference>
<dbReference type="Pfam" id="PF13477">
    <property type="entry name" value="Glyco_trans_4_2"/>
    <property type="match status" value="1"/>
</dbReference>